<reference evidence="4" key="3">
    <citation type="journal article" date="2023" name="J. Hosp. Infect.">
        <title>Cross-contamination of carbapenem-resistant Gram-negative bacteria between patients and hospital environment in the first year of a newly built surgical ward.</title>
        <authorList>
            <person name="Boutin S."/>
            <person name="Scherrer M."/>
            <person name="Spath I."/>
            <person name="Kocer K."/>
            <person name="Heeg K."/>
            <person name="Nurjadi D."/>
        </authorList>
    </citation>
    <scope>NUCLEOTIDE SEQUENCE</scope>
    <source>
        <strain evidence="4">KE10384</strain>
    </source>
</reference>
<evidence type="ECO:0000256" key="1">
    <source>
        <dbReference type="SAM" id="SignalP"/>
    </source>
</evidence>
<evidence type="ECO:0000313" key="4">
    <source>
        <dbReference type="EMBL" id="MEA8798908.1"/>
    </source>
</evidence>
<dbReference type="RefSeq" id="WP_015369827.1">
    <property type="nucleotide sequence ID" value="NZ_AP022108.1"/>
</dbReference>
<reference evidence="6" key="1">
    <citation type="submission" date="2020-06" db="EMBL/GenBank/DDBJ databases">
        <title>REHAB project genomes.</title>
        <authorList>
            <person name="Shaw L.P."/>
        </authorList>
    </citation>
    <scope>NUCLEOTIDE SEQUENCE [LARGE SCALE GENOMIC DNA]</scope>
    <source>
        <strain evidence="6">RHBSTW-00938</strain>
    </source>
</reference>
<feature type="signal peptide" evidence="1">
    <location>
        <begin position="1"/>
        <end position="25"/>
    </location>
</feature>
<evidence type="ECO:0000313" key="5">
    <source>
        <dbReference type="EMBL" id="QMR40726.1"/>
    </source>
</evidence>
<dbReference type="InterPro" id="IPR036937">
    <property type="entry name" value="Adhesion_dom_fimbrial_sf"/>
</dbReference>
<dbReference type="SUPFAM" id="SSF49401">
    <property type="entry name" value="Bacterial adhesins"/>
    <property type="match status" value="1"/>
</dbReference>
<keyword evidence="1" id="KW-0732">Signal</keyword>
<reference evidence="5" key="2">
    <citation type="journal article" date="2021" name="Microb. Genom.">
        <title>A genomic epidemiological study shows that prevalence of antimicrobial resistance in Enterobacterales is associated with the livestock host, as well as antimicrobial usage.</title>
        <authorList>
            <person name="AbuOun M."/>
            <person name="Jones H."/>
            <person name="Stubberfield E."/>
            <person name="Gilson D."/>
            <person name="Shaw L.P."/>
            <person name="Hubbard A.T.M."/>
            <person name="Chau K.K."/>
            <person name="Sebra R."/>
            <person name="Peto T.E.A."/>
            <person name="Crook D.W."/>
            <person name="Read D.S."/>
            <person name="Gweon H.S."/>
            <person name="Walker A.S."/>
            <person name="Stoesser N."/>
            <person name="Smith R.P."/>
            <person name="Anjum M.F."/>
            <person name="On Behalf Of The Rehab Consortium."/>
        </authorList>
    </citation>
    <scope>NUCLEOTIDE SEQUENCE</scope>
    <source>
        <strain evidence="5">RHBSTW-00938</strain>
    </source>
</reference>
<dbReference type="Gene3D" id="2.60.40.1090">
    <property type="entry name" value="Fimbrial-type adhesion domain"/>
    <property type="match status" value="1"/>
</dbReference>
<evidence type="ECO:0000313" key="3">
    <source>
        <dbReference type="EMBL" id="MDX7015775.1"/>
    </source>
</evidence>
<dbReference type="EMBL" id="JARELW010000002">
    <property type="protein sequence ID" value="MEA8798908.1"/>
    <property type="molecule type" value="Genomic_DNA"/>
</dbReference>
<dbReference type="AlphaFoldDB" id="A0A094ZHN8"/>
<accession>A0A094ZHN8</accession>
<feature type="domain" description="Fimbrial-type adhesion" evidence="2">
    <location>
        <begin position="36"/>
        <end position="182"/>
    </location>
</feature>
<dbReference type="Proteomes" id="UP000514462">
    <property type="component" value="Chromosome"/>
</dbReference>
<dbReference type="InterPro" id="IPR008966">
    <property type="entry name" value="Adhesion_dom_sf"/>
</dbReference>
<evidence type="ECO:0000313" key="7">
    <source>
        <dbReference type="Proteomes" id="UP001279012"/>
    </source>
</evidence>
<protein>
    <submittedName>
        <fullName evidence="3 5">Fimbrial protein</fullName>
    </submittedName>
</protein>
<gene>
    <name evidence="5" type="ORF">HV331_15010</name>
    <name evidence="4" type="ORF">PZT46_06515</name>
    <name evidence="3" type="ORF">SJ059_15055</name>
</gene>
<dbReference type="GO" id="GO:0043709">
    <property type="term" value="P:cell adhesion involved in single-species biofilm formation"/>
    <property type="evidence" value="ECO:0007669"/>
    <property type="project" value="TreeGrafter"/>
</dbReference>
<dbReference type="GeneID" id="93313652"/>
<dbReference type="InterPro" id="IPR000259">
    <property type="entry name" value="Adhesion_dom_fimbrial"/>
</dbReference>
<dbReference type="EMBL" id="CP055904">
    <property type="protein sequence ID" value="QMR40726.1"/>
    <property type="molecule type" value="Genomic_DNA"/>
</dbReference>
<dbReference type="Pfam" id="PF00419">
    <property type="entry name" value="Fimbrial"/>
    <property type="match status" value="1"/>
</dbReference>
<name>A0A094ZHN8_KLEAE</name>
<reference evidence="3" key="4">
    <citation type="submission" date="2023-11" db="EMBL/GenBank/DDBJ databases">
        <title>Detection of rare carbapenemases in Enterobacterales - comparison of two colorimetric and two CIM-based carbapenemase assays.</title>
        <authorList>
            <person name="Schaffarczyk L."/>
            <person name="Noster J."/>
            <person name="Stelzer Y."/>
            <person name="Sattler J."/>
            <person name="Gatermann S."/>
            <person name="Hamprecht A."/>
        </authorList>
    </citation>
    <scope>NUCLEOTIDE SEQUENCE</scope>
    <source>
        <strain evidence="3">CIM-Cont-037</strain>
    </source>
</reference>
<proteinExistence type="predicted"/>
<dbReference type="GO" id="GO:0009289">
    <property type="term" value="C:pilus"/>
    <property type="evidence" value="ECO:0007669"/>
    <property type="project" value="InterPro"/>
</dbReference>
<dbReference type="PANTHER" id="PTHR33420">
    <property type="entry name" value="FIMBRIAL SUBUNIT ELFA-RELATED"/>
    <property type="match status" value="1"/>
</dbReference>
<dbReference type="PANTHER" id="PTHR33420:SF26">
    <property type="entry name" value="FIMBRIAL SUBUNIT"/>
    <property type="match status" value="1"/>
</dbReference>
<dbReference type="EMBL" id="JAWZZT010000012">
    <property type="protein sequence ID" value="MDX7015775.1"/>
    <property type="molecule type" value="Genomic_DNA"/>
</dbReference>
<dbReference type="Proteomes" id="UP001303386">
    <property type="component" value="Unassembled WGS sequence"/>
</dbReference>
<sequence>MKMKNVAVACALMAGMTFTASSAFAAKNVEPTNGKIHFTGSLVNSACGLAPESSPVQVNFGEIPTSQLKDNQRAGVKHAKIVLQGCDTTVAKTATVTYTPATIDADNNALAAFTSGTAKGAGIGMVDSGNQDVEWGKAASQVNITDGETDIDFVAYLQANNASAAVTPGDFESTVNFQIDYQ</sequence>
<evidence type="ECO:0000313" key="6">
    <source>
        <dbReference type="Proteomes" id="UP000514462"/>
    </source>
</evidence>
<feature type="chain" id="PRO_5015031630" evidence="1">
    <location>
        <begin position="26"/>
        <end position="182"/>
    </location>
</feature>
<evidence type="ECO:0000259" key="2">
    <source>
        <dbReference type="Pfam" id="PF00419"/>
    </source>
</evidence>
<organism evidence="3 7">
    <name type="scientific">Klebsiella aerogenes</name>
    <name type="common">Enterobacter aerogenes</name>
    <dbReference type="NCBI Taxonomy" id="548"/>
    <lineage>
        <taxon>Bacteria</taxon>
        <taxon>Pseudomonadati</taxon>
        <taxon>Pseudomonadota</taxon>
        <taxon>Gammaproteobacteria</taxon>
        <taxon>Enterobacterales</taxon>
        <taxon>Enterobacteriaceae</taxon>
        <taxon>Klebsiella/Raoultella group</taxon>
        <taxon>Klebsiella</taxon>
    </lineage>
</organism>
<dbReference type="InterPro" id="IPR050263">
    <property type="entry name" value="Bact_Fimbrial_Adh_Pro"/>
</dbReference>
<dbReference type="OMA" id="IELQHCD"/>
<dbReference type="Proteomes" id="UP001279012">
    <property type="component" value="Unassembled WGS sequence"/>
</dbReference>